<gene>
    <name evidence="2" type="ORF">P153DRAFT_298491</name>
</gene>
<keyword evidence="3" id="KW-1185">Reference proteome</keyword>
<dbReference type="Proteomes" id="UP000799771">
    <property type="component" value="Unassembled WGS sequence"/>
</dbReference>
<dbReference type="OrthoDB" id="3898724at2759"/>
<evidence type="ECO:0000313" key="2">
    <source>
        <dbReference type="EMBL" id="KAF2126024.1"/>
    </source>
</evidence>
<feature type="compositionally biased region" description="Polar residues" evidence="1">
    <location>
        <begin position="1"/>
        <end position="20"/>
    </location>
</feature>
<reference evidence="2" key="1">
    <citation type="journal article" date="2020" name="Stud. Mycol.">
        <title>101 Dothideomycetes genomes: a test case for predicting lifestyles and emergence of pathogens.</title>
        <authorList>
            <person name="Haridas S."/>
            <person name="Albert R."/>
            <person name="Binder M."/>
            <person name="Bloem J."/>
            <person name="Labutti K."/>
            <person name="Salamov A."/>
            <person name="Andreopoulos B."/>
            <person name="Baker S."/>
            <person name="Barry K."/>
            <person name="Bills G."/>
            <person name="Bluhm B."/>
            <person name="Cannon C."/>
            <person name="Castanera R."/>
            <person name="Culley D."/>
            <person name="Daum C."/>
            <person name="Ezra D."/>
            <person name="Gonzalez J."/>
            <person name="Henrissat B."/>
            <person name="Kuo A."/>
            <person name="Liang C."/>
            <person name="Lipzen A."/>
            <person name="Lutzoni F."/>
            <person name="Magnuson J."/>
            <person name="Mondo S."/>
            <person name="Nolan M."/>
            <person name="Ohm R."/>
            <person name="Pangilinan J."/>
            <person name="Park H.-J."/>
            <person name="Ramirez L."/>
            <person name="Alfaro M."/>
            <person name="Sun H."/>
            <person name="Tritt A."/>
            <person name="Yoshinaga Y."/>
            <person name="Zwiers L.-H."/>
            <person name="Turgeon B."/>
            <person name="Goodwin S."/>
            <person name="Spatafora J."/>
            <person name="Crous P."/>
            <person name="Grigoriev I."/>
        </authorList>
    </citation>
    <scope>NUCLEOTIDE SEQUENCE</scope>
    <source>
        <strain evidence="2">CBS 119687</strain>
    </source>
</reference>
<organism evidence="2 3">
    <name type="scientific">Dothidotthia symphoricarpi CBS 119687</name>
    <dbReference type="NCBI Taxonomy" id="1392245"/>
    <lineage>
        <taxon>Eukaryota</taxon>
        <taxon>Fungi</taxon>
        <taxon>Dikarya</taxon>
        <taxon>Ascomycota</taxon>
        <taxon>Pezizomycotina</taxon>
        <taxon>Dothideomycetes</taxon>
        <taxon>Pleosporomycetidae</taxon>
        <taxon>Pleosporales</taxon>
        <taxon>Dothidotthiaceae</taxon>
        <taxon>Dothidotthia</taxon>
    </lineage>
</organism>
<accession>A0A6A6A4I0</accession>
<proteinExistence type="predicted"/>
<evidence type="ECO:0000256" key="1">
    <source>
        <dbReference type="SAM" id="MobiDB-lite"/>
    </source>
</evidence>
<protein>
    <submittedName>
        <fullName evidence="2">Uncharacterized protein</fullName>
    </submittedName>
</protein>
<name>A0A6A6A4I0_9PLEO</name>
<dbReference type="EMBL" id="ML977514">
    <property type="protein sequence ID" value="KAF2126024.1"/>
    <property type="molecule type" value="Genomic_DNA"/>
</dbReference>
<dbReference type="GeneID" id="54404646"/>
<dbReference type="RefSeq" id="XP_033520416.1">
    <property type="nucleotide sequence ID" value="XM_033664214.1"/>
</dbReference>
<evidence type="ECO:0000313" key="3">
    <source>
        <dbReference type="Proteomes" id="UP000799771"/>
    </source>
</evidence>
<sequence length="308" mass="33936">MATNTLQPANPNYFDQPSSRPHTRRNSSRKSFASTLSRTGSHVDLPRTPCPKDGDAFSYHPSHLHSWYLPQELWDRLPAELQSALAAVQHSGAAVLTGKLSQHSCHVAVRFERLEKHTGDTGSGRPDHKLAEDELLVQFEDLPPPKYRTISNASSALQSDISSPFYCGSSASQSGSTSPAMSSFSVGHPAIPCSPMSLGPPKETFADMRGRSRDRSFSTPLDPHEAYYATELSHLRTEATPRLRHLGRKVDTEWYEAKRTGNVAAEDVNTFENWWADKKCSILSLNYKGKRLAAMHGVSSSGMGWSAP</sequence>
<feature type="compositionally biased region" description="Polar residues" evidence="1">
    <location>
        <begin position="29"/>
        <end position="40"/>
    </location>
</feature>
<dbReference type="AlphaFoldDB" id="A0A6A6A4I0"/>
<feature type="region of interest" description="Disordered" evidence="1">
    <location>
        <begin position="1"/>
        <end position="49"/>
    </location>
</feature>